<dbReference type="Pfam" id="PF08433">
    <property type="entry name" value="KTI12"/>
    <property type="match status" value="1"/>
</dbReference>
<keyword evidence="1" id="KW-0547">Nucleotide-binding</keyword>
<accession>A0A9C7PXB1</accession>
<dbReference type="PANTHER" id="PTHR12435">
    <property type="match status" value="1"/>
</dbReference>
<dbReference type="SUPFAM" id="SSF52540">
    <property type="entry name" value="P-loop containing nucleoside triphosphate hydrolases"/>
    <property type="match status" value="1"/>
</dbReference>
<organism evidence="4 5">
    <name type="scientific">Galdieria partita</name>
    <dbReference type="NCBI Taxonomy" id="83374"/>
    <lineage>
        <taxon>Eukaryota</taxon>
        <taxon>Rhodophyta</taxon>
        <taxon>Bangiophyceae</taxon>
        <taxon>Galdieriales</taxon>
        <taxon>Galdieriaceae</taxon>
        <taxon>Galdieria</taxon>
    </lineage>
</organism>
<dbReference type="AlphaFoldDB" id="A0A9C7PXB1"/>
<dbReference type="Proteomes" id="UP001061958">
    <property type="component" value="Unassembled WGS sequence"/>
</dbReference>
<protein>
    <recommendedName>
        <fullName evidence="6">Chromatin associated protein KTI12</fullName>
    </recommendedName>
</protein>
<evidence type="ECO:0000313" key="4">
    <source>
        <dbReference type="EMBL" id="GJQ12628.1"/>
    </source>
</evidence>
<keyword evidence="2" id="KW-0067">ATP-binding</keyword>
<evidence type="ECO:0008006" key="6">
    <source>
        <dbReference type="Google" id="ProtNLM"/>
    </source>
</evidence>
<dbReference type="GO" id="GO:0005524">
    <property type="term" value="F:ATP binding"/>
    <property type="evidence" value="ECO:0007669"/>
    <property type="project" value="UniProtKB-KW"/>
</dbReference>
<comment type="caution">
    <text evidence="4">The sequence shown here is derived from an EMBL/GenBank/DDBJ whole genome shotgun (WGS) entry which is preliminary data.</text>
</comment>
<dbReference type="InterPro" id="IPR013641">
    <property type="entry name" value="KTI12/PSTK"/>
</dbReference>
<evidence type="ECO:0000256" key="1">
    <source>
        <dbReference type="ARBA" id="ARBA00022741"/>
    </source>
</evidence>
<dbReference type="Gene3D" id="3.40.50.300">
    <property type="entry name" value="P-loop containing nucleotide triphosphate hydrolases"/>
    <property type="match status" value="1"/>
</dbReference>
<keyword evidence="5" id="KW-1185">Reference proteome</keyword>
<evidence type="ECO:0000256" key="3">
    <source>
        <dbReference type="ARBA" id="ARBA00025768"/>
    </source>
</evidence>
<gene>
    <name evidence="4" type="ORF">GpartN1_g4419.t1</name>
</gene>
<dbReference type="InterPro" id="IPR027417">
    <property type="entry name" value="P-loop_NTPase"/>
</dbReference>
<name>A0A9C7PXB1_9RHOD</name>
<evidence type="ECO:0000313" key="5">
    <source>
        <dbReference type="Proteomes" id="UP001061958"/>
    </source>
</evidence>
<reference evidence="4" key="2">
    <citation type="submission" date="2022-01" db="EMBL/GenBank/DDBJ databases">
        <authorList>
            <person name="Hirooka S."/>
            <person name="Miyagishima S.Y."/>
        </authorList>
    </citation>
    <scope>NUCLEOTIDE SEQUENCE</scope>
    <source>
        <strain evidence="4">NBRC 102759</strain>
    </source>
</reference>
<comment type="similarity">
    <text evidence="3">Belongs to the KTI12 family.</text>
</comment>
<dbReference type="EMBL" id="BQMJ01000035">
    <property type="protein sequence ID" value="GJQ12628.1"/>
    <property type="molecule type" value="Genomic_DNA"/>
</dbReference>
<reference evidence="4" key="1">
    <citation type="journal article" date="2022" name="Proc. Natl. Acad. Sci. U.S.A.">
        <title>Life cycle and functional genomics of the unicellular red alga Galdieria for elucidating algal and plant evolution and industrial use.</title>
        <authorList>
            <person name="Hirooka S."/>
            <person name="Itabashi T."/>
            <person name="Ichinose T.M."/>
            <person name="Onuma R."/>
            <person name="Fujiwara T."/>
            <person name="Yamashita S."/>
            <person name="Jong L.W."/>
            <person name="Tomita R."/>
            <person name="Iwane A.H."/>
            <person name="Miyagishima S.Y."/>
        </authorList>
    </citation>
    <scope>NUCLEOTIDE SEQUENCE</scope>
    <source>
        <strain evidence="4">NBRC 102759</strain>
    </source>
</reference>
<evidence type="ECO:0000256" key="2">
    <source>
        <dbReference type="ARBA" id="ARBA00022840"/>
    </source>
</evidence>
<proteinExistence type="inferred from homology"/>
<sequence length="282" mass="32759">MPLIVLCGYPLSGKTTFARKLESICEQKKVTCKLRGDGDLHEPRDLLYKDSMAEKTTRARLRTEIERVLDKESLVICDSLNYIKGYRYELFCLARSLNTQYALVFCNSSKKQVEQRNYHLKQENEDYYSDEILQGLMERFEPPLSENRWERPPFVVDEDTQVEWVCEQIVAFCKDAKVALRAVIATKKLPVTANCTLEQAEKVTQQMETEILQGCEPYVPLRLAGSSHVVQSSRKVTLAELRKIRRSFMRVIEKNLSSYHSEREIGDSFVEYVNRQLQQSSH</sequence>
<dbReference type="OrthoDB" id="9972657at2759"/>